<evidence type="ECO:0000256" key="1">
    <source>
        <dbReference type="SAM" id="Phobius"/>
    </source>
</evidence>
<protein>
    <submittedName>
        <fullName evidence="2">MSHA biogenesis protein MshP</fullName>
    </submittedName>
</protein>
<evidence type="ECO:0000313" key="3">
    <source>
        <dbReference type="Proteomes" id="UP000540787"/>
    </source>
</evidence>
<gene>
    <name evidence="2" type="ORF">HD842_002740</name>
</gene>
<accession>A0A7W9X189</accession>
<keyword evidence="1" id="KW-0472">Membrane</keyword>
<dbReference type="RefSeq" id="WP_183555220.1">
    <property type="nucleotide sequence ID" value="NZ_JACHBX010000002.1"/>
</dbReference>
<keyword evidence="3" id="KW-1185">Reference proteome</keyword>
<evidence type="ECO:0000313" key="2">
    <source>
        <dbReference type="EMBL" id="MBB6134598.1"/>
    </source>
</evidence>
<feature type="transmembrane region" description="Helical" evidence="1">
    <location>
        <begin position="12"/>
        <end position="34"/>
    </location>
</feature>
<comment type="caution">
    <text evidence="2">The sequence shown here is derived from an EMBL/GenBank/DDBJ whole genome shotgun (WGS) entry which is preliminary data.</text>
</comment>
<organism evidence="2 3">
    <name type="scientific">Massilia aurea</name>
    <dbReference type="NCBI Taxonomy" id="373040"/>
    <lineage>
        <taxon>Bacteria</taxon>
        <taxon>Pseudomonadati</taxon>
        <taxon>Pseudomonadota</taxon>
        <taxon>Betaproteobacteria</taxon>
        <taxon>Burkholderiales</taxon>
        <taxon>Oxalobacteraceae</taxon>
        <taxon>Telluria group</taxon>
        <taxon>Massilia</taxon>
    </lineage>
</organism>
<dbReference type="AlphaFoldDB" id="A0A7W9X189"/>
<keyword evidence="1" id="KW-0812">Transmembrane</keyword>
<dbReference type="Proteomes" id="UP000540787">
    <property type="component" value="Unassembled WGS sequence"/>
</dbReference>
<keyword evidence="1" id="KW-1133">Transmembrane helix</keyword>
<name>A0A7W9X189_9BURK</name>
<sequence length="175" mass="18444">MSRFPILPRHQSGFAYIAAVIFLVVIAGIAVVLLRLTETQQSTVNQALLASRASLAARGGIEWVFNNPVQRCSQAPLSTSNAAPAGAVNHLTDFRAESGFLVSVSCSFRAYNEGEAIDASGNSSPVVKRIYRIDAVACNGTANTCPDTGSVPRADYVERAQVATICLLTDGAPCV</sequence>
<proteinExistence type="predicted"/>
<reference evidence="2 3" key="1">
    <citation type="submission" date="2020-08" db="EMBL/GenBank/DDBJ databases">
        <title>The Agave Microbiome: Exploring the role of microbial communities in plant adaptations to desert environments.</title>
        <authorList>
            <person name="Partida-Martinez L.P."/>
        </authorList>
    </citation>
    <scope>NUCLEOTIDE SEQUENCE [LARGE SCALE GENOMIC DNA]</scope>
    <source>
        <strain evidence="2 3">AT3.2</strain>
    </source>
</reference>
<dbReference type="EMBL" id="JACHBX010000002">
    <property type="protein sequence ID" value="MBB6134598.1"/>
    <property type="molecule type" value="Genomic_DNA"/>
</dbReference>